<dbReference type="Proteomes" id="UP000076881">
    <property type="component" value="Unassembled WGS sequence"/>
</dbReference>
<evidence type="ECO:0000256" key="8">
    <source>
        <dbReference type="SAM" id="MobiDB-lite"/>
    </source>
</evidence>
<keyword evidence="4" id="KW-1003">Cell membrane</keyword>
<proteinExistence type="inferred from homology"/>
<feature type="transmembrane region" description="Helical" evidence="9">
    <location>
        <begin position="236"/>
        <end position="258"/>
    </location>
</feature>
<dbReference type="InterPro" id="IPR036259">
    <property type="entry name" value="MFS_trans_sf"/>
</dbReference>
<dbReference type="PANTHER" id="PTHR23502">
    <property type="entry name" value="MAJOR FACILITATOR SUPERFAMILY"/>
    <property type="match status" value="1"/>
</dbReference>
<dbReference type="OrthoDB" id="6770063at2759"/>
<keyword evidence="6 9" id="KW-1133">Transmembrane helix</keyword>
<evidence type="ECO:0000256" key="3">
    <source>
        <dbReference type="ARBA" id="ARBA00008335"/>
    </source>
</evidence>
<dbReference type="PROSITE" id="PS50850">
    <property type="entry name" value="MFS"/>
    <property type="match status" value="1"/>
</dbReference>
<dbReference type="SUPFAM" id="SSF103473">
    <property type="entry name" value="MFS general substrate transporter"/>
    <property type="match status" value="1"/>
</dbReference>
<keyword evidence="7 9" id="KW-0472">Membrane</keyword>
<dbReference type="InterPro" id="IPR011701">
    <property type="entry name" value="MFS"/>
</dbReference>
<feature type="transmembrane region" description="Helical" evidence="9">
    <location>
        <begin position="83"/>
        <end position="106"/>
    </location>
</feature>
<protein>
    <submittedName>
        <fullName evidence="11">MFS multidrug transporter</fullName>
    </submittedName>
</protein>
<dbReference type="GO" id="GO:0022857">
    <property type="term" value="F:transmembrane transporter activity"/>
    <property type="evidence" value="ECO:0007669"/>
    <property type="project" value="InterPro"/>
</dbReference>
<dbReference type="PANTHER" id="PTHR23502:SF134">
    <property type="entry name" value="MAJOR FACILITATOR SUPERFAMILY (MFS) PROFILE DOMAIN-CONTAINING PROTEIN-RELATED"/>
    <property type="match status" value="1"/>
</dbReference>
<evidence type="ECO:0000259" key="10">
    <source>
        <dbReference type="PROSITE" id="PS50850"/>
    </source>
</evidence>
<accession>A0A167P7E1</accession>
<dbReference type="AlphaFoldDB" id="A0A167P7E1"/>
<dbReference type="Pfam" id="PF07690">
    <property type="entry name" value="MFS_1"/>
    <property type="match status" value="1"/>
</dbReference>
<feature type="transmembrane region" description="Helical" evidence="9">
    <location>
        <begin position="208"/>
        <end position="230"/>
    </location>
</feature>
<evidence type="ECO:0000256" key="6">
    <source>
        <dbReference type="ARBA" id="ARBA00022989"/>
    </source>
</evidence>
<dbReference type="STRING" id="1081108.A0A167P7E1"/>
<feature type="region of interest" description="Disordered" evidence="8">
    <location>
        <begin position="44"/>
        <end position="65"/>
    </location>
</feature>
<evidence type="ECO:0000256" key="2">
    <source>
        <dbReference type="ARBA" id="ARBA00004236"/>
    </source>
</evidence>
<feature type="region of interest" description="Disordered" evidence="8">
    <location>
        <begin position="1"/>
        <end position="20"/>
    </location>
</feature>
<keyword evidence="5 9" id="KW-0812">Transmembrane</keyword>
<comment type="similarity">
    <text evidence="3">Belongs to the major facilitator superfamily.</text>
</comment>
<comment type="subcellular location">
    <subcellularLocation>
        <location evidence="2">Cell membrane</location>
    </subcellularLocation>
    <subcellularLocation>
        <location evidence="1">Membrane</location>
        <topology evidence="1">Multi-pass membrane protein</topology>
    </subcellularLocation>
</comment>
<organism evidence="11 12">
    <name type="scientific">Akanthomyces lecanii RCEF 1005</name>
    <dbReference type="NCBI Taxonomy" id="1081108"/>
    <lineage>
        <taxon>Eukaryota</taxon>
        <taxon>Fungi</taxon>
        <taxon>Dikarya</taxon>
        <taxon>Ascomycota</taxon>
        <taxon>Pezizomycotina</taxon>
        <taxon>Sordariomycetes</taxon>
        <taxon>Hypocreomycetidae</taxon>
        <taxon>Hypocreales</taxon>
        <taxon>Cordycipitaceae</taxon>
        <taxon>Akanthomyces</taxon>
        <taxon>Cordyceps confragosa</taxon>
    </lineage>
</organism>
<sequence length="507" mass="55306">MELPAPIEDQVDRSSNEEQPVQQPIEYLYITFSTDITSSRSLAGYTQSPQATAGEEATVSPSNGPSLSQFENPLCWTHRRKTFVTWLSCLSTFVTTYTPGAYAAGLPQYRSQWGISTTAVYGGITVFTVCFAVAPMFLASFSELVGRRPLFLAAGVVYVISQLGSGLSTSFAGLLVTRATAGISCSVFSTVVGGVISDIYAADDRNTAMAIFTGAALCGTGIGPMISGIITQHLKWQWIFHVQTITCGIVVVALFIFFPETRGSVLLSRKADALNKWYELSESTGSDDSTPSTVAETETQPRRRIRWIVKANEERATLGIMMKTSLLRPIKLLLIESVVFWFSLWMSFAWSILYLTFEAVPLIFTRVYGFSPQANGFCFIAVSIASILGTVAALIQERVSRRLSIFGQPEARLVFACGQSLLLPIGLFWLGTTARIEIPWIVPVLSICGLTLGIFSIYLAVFNYLADTYHSYASSAIAAQSFTRNIFAACLPLAVEPMLDSLGIVAY</sequence>
<evidence type="ECO:0000256" key="5">
    <source>
        <dbReference type="ARBA" id="ARBA00022692"/>
    </source>
</evidence>
<evidence type="ECO:0000313" key="11">
    <source>
        <dbReference type="EMBL" id="OAA56369.1"/>
    </source>
</evidence>
<dbReference type="InterPro" id="IPR020846">
    <property type="entry name" value="MFS_dom"/>
</dbReference>
<name>A0A167P7E1_CORDF</name>
<evidence type="ECO:0000256" key="1">
    <source>
        <dbReference type="ARBA" id="ARBA00004141"/>
    </source>
</evidence>
<evidence type="ECO:0000313" key="12">
    <source>
        <dbReference type="Proteomes" id="UP000076881"/>
    </source>
</evidence>
<evidence type="ECO:0000256" key="9">
    <source>
        <dbReference type="SAM" id="Phobius"/>
    </source>
</evidence>
<feature type="transmembrane region" description="Helical" evidence="9">
    <location>
        <begin position="438"/>
        <end position="461"/>
    </location>
</feature>
<reference evidence="11 12" key="1">
    <citation type="journal article" date="2016" name="Genome Biol. Evol.">
        <title>Divergent and convergent evolution of fungal pathogenicity.</title>
        <authorList>
            <person name="Shang Y."/>
            <person name="Xiao G."/>
            <person name="Zheng P."/>
            <person name="Cen K."/>
            <person name="Zhan S."/>
            <person name="Wang C."/>
        </authorList>
    </citation>
    <scope>NUCLEOTIDE SEQUENCE [LARGE SCALE GENOMIC DNA]</scope>
    <source>
        <strain evidence="11 12">RCEF 1005</strain>
    </source>
</reference>
<feature type="transmembrane region" description="Helical" evidence="9">
    <location>
        <begin position="332"/>
        <end position="354"/>
    </location>
</feature>
<gene>
    <name evidence="11" type="ORF">LEL_10967</name>
</gene>
<feature type="domain" description="Major facilitator superfamily (MFS) profile" evidence="10">
    <location>
        <begin position="84"/>
        <end position="507"/>
    </location>
</feature>
<dbReference type="FunFam" id="1.20.1250.20:FF:000082">
    <property type="entry name" value="MFS multidrug transporter, putative"/>
    <property type="match status" value="1"/>
</dbReference>
<evidence type="ECO:0000256" key="7">
    <source>
        <dbReference type="ARBA" id="ARBA00023136"/>
    </source>
</evidence>
<comment type="caution">
    <text evidence="11">The sequence shown here is derived from an EMBL/GenBank/DDBJ whole genome shotgun (WGS) entry which is preliminary data.</text>
</comment>
<feature type="transmembrane region" description="Helical" evidence="9">
    <location>
        <begin position="118"/>
        <end position="138"/>
    </location>
</feature>
<feature type="transmembrane region" description="Helical" evidence="9">
    <location>
        <begin position="181"/>
        <end position="201"/>
    </location>
</feature>
<dbReference type="EMBL" id="AZHF01000035">
    <property type="protein sequence ID" value="OAA56369.1"/>
    <property type="molecule type" value="Genomic_DNA"/>
</dbReference>
<feature type="transmembrane region" description="Helical" evidence="9">
    <location>
        <begin position="150"/>
        <end position="175"/>
    </location>
</feature>
<feature type="transmembrane region" description="Helical" evidence="9">
    <location>
        <begin position="374"/>
        <end position="393"/>
    </location>
</feature>
<keyword evidence="12" id="KW-1185">Reference proteome</keyword>
<feature type="transmembrane region" description="Helical" evidence="9">
    <location>
        <begin position="413"/>
        <end position="432"/>
    </location>
</feature>
<dbReference type="Gene3D" id="1.20.1250.20">
    <property type="entry name" value="MFS general substrate transporter like domains"/>
    <property type="match status" value="1"/>
</dbReference>
<dbReference type="GO" id="GO:0005886">
    <property type="term" value="C:plasma membrane"/>
    <property type="evidence" value="ECO:0007669"/>
    <property type="project" value="UniProtKB-SubCell"/>
</dbReference>
<evidence type="ECO:0000256" key="4">
    <source>
        <dbReference type="ARBA" id="ARBA00022475"/>
    </source>
</evidence>